<evidence type="ECO:0000256" key="4">
    <source>
        <dbReference type="RuleBase" id="RU003719"/>
    </source>
</evidence>
<proteinExistence type="inferred from homology"/>
<dbReference type="SUPFAM" id="SSF51735">
    <property type="entry name" value="NAD(P)-binding Rossmann-fold domains"/>
    <property type="match status" value="1"/>
</dbReference>
<dbReference type="GO" id="GO:0051287">
    <property type="term" value="F:NAD binding"/>
    <property type="evidence" value="ECO:0007669"/>
    <property type="project" value="InterPro"/>
</dbReference>
<dbReference type="InterPro" id="IPR006140">
    <property type="entry name" value="D-isomer_DH_NAD-bd"/>
</dbReference>
<evidence type="ECO:0000256" key="1">
    <source>
        <dbReference type="ARBA" id="ARBA00005854"/>
    </source>
</evidence>
<dbReference type="CDD" id="cd12169">
    <property type="entry name" value="PGDH_like_1"/>
    <property type="match status" value="1"/>
</dbReference>
<gene>
    <name evidence="7" type="ORF">GCM10011385_21840</name>
</gene>
<feature type="domain" description="D-isomer specific 2-hydroxyacid dehydrogenase NAD-binding" evidence="6">
    <location>
        <begin position="129"/>
        <end position="301"/>
    </location>
</feature>
<protein>
    <submittedName>
        <fullName evidence="7">2-hydroxyacid dehydrogenase</fullName>
    </submittedName>
</protein>
<evidence type="ECO:0000259" key="6">
    <source>
        <dbReference type="Pfam" id="PF02826"/>
    </source>
</evidence>
<reference evidence="7" key="1">
    <citation type="journal article" date="2014" name="Int. J. Syst. Evol. Microbiol.">
        <title>Complete genome sequence of Corynebacterium casei LMG S-19264T (=DSM 44701T), isolated from a smear-ripened cheese.</title>
        <authorList>
            <consortium name="US DOE Joint Genome Institute (JGI-PGF)"/>
            <person name="Walter F."/>
            <person name="Albersmeier A."/>
            <person name="Kalinowski J."/>
            <person name="Ruckert C."/>
        </authorList>
    </citation>
    <scope>NUCLEOTIDE SEQUENCE</scope>
    <source>
        <strain evidence="7">CGMCC 1.15320</strain>
    </source>
</reference>
<name>A0A916RS28_9HYPH</name>
<dbReference type="Proteomes" id="UP000636264">
    <property type="component" value="Unassembled WGS sequence"/>
</dbReference>
<evidence type="ECO:0000313" key="7">
    <source>
        <dbReference type="EMBL" id="GGA67580.1"/>
    </source>
</evidence>
<dbReference type="EMBL" id="BMIF01000006">
    <property type="protein sequence ID" value="GGA67580.1"/>
    <property type="molecule type" value="Genomic_DNA"/>
</dbReference>
<feature type="domain" description="D-isomer specific 2-hydroxyacid dehydrogenase catalytic" evidence="5">
    <location>
        <begin position="37"/>
        <end position="327"/>
    </location>
</feature>
<dbReference type="InterPro" id="IPR036291">
    <property type="entry name" value="NAD(P)-bd_dom_sf"/>
</dbReference>
<dbReference type="FunFam" id="3.40.50.720:FF:000203">
    <property type="entry name" value="D-3-phosphoglycerate dehydrogenase (SerA)"/>
    <property type="match status" value="1"/>
</dbReference>
<accession>A0A916RS28</accession>
<organism evidence="7 8">
    <name type="scientific">Nitratireductor aestuarii</name>
    <dbReference type="NCBI Taxonomy" id="1735103"/>
    <lineage>
        <taxon>Bacteria</taxon>
        <taxon>Pseudomonadati</taxon>
        <taxon>Pseudomonadota</taxon>
        <taxon>Alphaproteobacteria</taxon>
        <taxon>Hyphomicrobiales</taxon>
        <taxon>Phyllobacteriaceae</taxon>
        <taxon>Nitratireductor</taxon>
    </lineage>
</organism>
<dbReference type="RefSeq" id="WP_188721098.1">
    <property type="nucleotide sequence ID" value="NZ_BMIF01000006.1"/>
</dbReference>
<keyword evidence="8" id="KW-1185">Reference proteome</keyword>
<evidence type="ECO:0000256" key="3">
    <source>
        <dbReference type="ARBA" id="ARBA00023027"/>
    </source>
</evidence>
<evidence type="ECO:0000259" key="5">
    <source>
        <dbReference type="Pfam" id="PF00389"/>
    </source>
</evidence>
<dbReference type="InterPro" id="IPR006139">
    <property type="entry name" value="D-isomer_2_OHA_DH_cat_dom"/>
</dbReference>
<dbReference type="GO" id="GO:0016616">
    <property type="term" value="F:oxidoreductase activity, acting on the CH-OH group of donors, NAD or NADP as acceptor"/>
    <property type="evidence" value="ECO:0007669"/>
    <property type="project" value="InterPro"/>
</dbReference>
<evidence type="ECO:0000256" key="2">
    <source>
        <dbReference type="ARBA" id="ARBA00023002"/>
    </source>
</evidence>
<keyword evidence="2 4" id="KW-0560">Oxidoreductase</keyword>
<comment type="similarity">
    <text evidence="1 4">Belongs to the D-isomer specific 2-hydroxyacid dehydrogenase family.</text>
</comment>
<dbReference type="Gene3D" id="3.40.50.720">
    <property type="entry name" value="NAD(P)-binding Rossmann-like Domain"/>
    <property type="match status" value="2"/>
</dbReference>
<dbReference type="Pfam" id="PF00389">
    <property type="entry name" value="2-Hacid_dh"/>
    <property type="match status" value="1"/>
</dbReference>
<dbReference type="InterPro" id="IPR029753">
    <property type="entry name" value="D-isomer_DH_CS"/>
</dbReference>
<dbReference type="InterPro" id="IPR050857">
    <property type="entry name" value="D-2-hydroxyacid_DH"/>
</dbReference>
<dbReference type="PANTHER" id="PTHR42789">
    <property type="entry name" value="D-ISOMER SPECIFIC 2-HYDROXYACID DEHYDROGENASE FAMILY PROTEIN (AFU_ORTHOLOGUE AFUA_6G10090)"/>
    <property type="match status" value="1"/>
</dbReference>
<reference evidence="7" key="2">
    <citation type="submission" date="2020-09" db="EMBL/GenBank/DDBJ databases">
        <authorList>
            <person name="Sun Q."/>
            <person name="Zhou Y."/>
        </authorList>
    </citation>
    <scope>NUCLEOTIDE SEQUENCE</scope>
    <source>
        <strain evidence="7">CGMCC 1.15320</strain>
    </source>
</reference>
<dbReference type="SUPFAM" id="SSF52283">
    <property type="entry name" value="Formate/glycerate dehydrogenase catalytic domain-like"/>
    <property type="match status" value="1"/>
</dbReference>
<keyword evidence="3" id="KW-0520">NAD</keyword>
<comment type="caution">
    <text evidence="7">The sequence shown here is derived from an EMBL/GenBank/DDBJ whole genome shotgun (WGS) entry which is preliminary data.</text>
</comment>
<evidence type="ECO:0000313" key="8">
    <source>
        <dbReference type="Proteomes" id="UP000636264"/>
    </source>
</evidence>
<dbReference type="Pfam" id="PF02826">
    <property type="entry name" value="2-Hacid_dh_C"/>
    <property type="match status" value="1"/>
</dbReference>
<dbReference type="AlphaFoldDB" id="A0A916RS28"/>
<sequence>MTNTNLLLAPTDRRPRIAILDDYLDCALTVADWSAVLERADVTVFREAFSDQDDAVAKLQDFDVLAIMRERTPLSRAIIERLPNLRMIAMTGVRNPTLDAVAAQERGIVVSTTTSTPNGSANTVELAWTLILSLARWIPSQDAGMRKGEWQTRLGRNIAGKKLGLIGLGRLGAQMVPIARAFQMDVVAWSPNLNEERAAEACVAYASKEELFSTSDFISIHMVLSAKTRGLIGTEDLGRMKPSAFLVNTARGPLVDEQALLEALNSGKIAGAGLDVYDREPLPVDHPLRSAPNTVLSPHLGFATREGLGHYYTESIKNIIAWLDGKPQNLFGAP</sequence>
<dbReference type="PROSITE" id="PS00671">
    <property type="entry name" value="D_2_HYDROXYACID_DH_3"/>
    <property type="match status" value="1"/>
</dbReference>
<dbReference type="PANTHER" id="PTHR42789:SF1">
    <property type="entry name" value="D-ISOMER SPECIFIC 2-HYDROXYACID DEHYDROGENASE FAMILY PROTEIN (AFU_ORTHOLOGUE AFUA_6G10090)"/>
    <property type="match status" value="1"/>
</dbReference>